<feature type="domain" description="Glycosyltransferase 2-like" evidence="1">
    <location>
        <begin position="7"/>
        <end position="167"/>
    </location>
</feature>
<evidence type="ECO:0000313" key="3">
    <source>
        <dbReference type="Proteomes" id="UP000324678"/>
    </source>
</evidence>
<sequence length="358" mass="38126">MSPAVDVVIAAHDPGRRVDRAVASVLDASRVAVRATVVAHGIPRVALEPQLSAVLDDPRLRIVEFADGVRSPAGPFRHGLALADGEFVAVLGSDDFLEPGAVDGWAAFAEASGTDYLIAPMRDQGGARWRDPLTRPFRRTRLDPVRDRLDYRAAPLGLIRRSYLERLGIGLTEGLATGEDIELGLALVNLGGRVDAPADVPAYVIGADAPQRVTLLARPASDELEALRRLSGVAWPTELAAARRRAIAIKLWRMNVIPAMLVRPSAGEWSAADLDALAAVAGWLRRLSPEASRSLSRTEATLAEAADARDAGAIERAGAAARAAGPAERVLTRRLVDALGTDTLARRVLRLRFGRAAG</sequence>
<dbReference type="Proteomes" id="UP000324678">
    <property type="component" value="Chromosome"/>
</dbReference>
<keyword evidence="2" id="KW-0808">Transferase</keyword>
<dbReference type="CDD" id="cd00761">
    <property type="entry name" value="Glyco_tranf_GTA_type"/>
    <property type="match status" value="1"/>
</dbReference>
<dbReference type="OrthoDB" id="3171021at2"/>
<accession>A0A5C1YBU2</accession>
<dbReference type="RefSeq" id="WP_149159576.1">
    <property type="nucleotide sequence ID" value="NZ_CP043505.1"/>
</dbReference>
<evidence type="ECO:0000313" key="2">
    <source>
        <dbReference type="EMBL" id="QEO13553.1"/>
    </source>
</evidence>
<dbReference type="EMBL" id="CP043505">
    <property type="protein sequence ID" value="QEO13553.1"/>
    <property type="molecule type" value="Genomic_DNA"/>
</dbReference>
<dbReference type="SUPFAM" id="SSF53448">
    <property type="entry name" value="Nucleotide-diphospho-sugar transferases"/>
    <property type="match status" value="1"/>
</dbReference>
<dbReference type="InterPro" id="IPR029044">
    <property type="entry name" value="Nucleotide-diphossugar_trans"/>
</dbReference>
<evidence type="ECO:0000259" key="1">
    <source>
        <dbReference type="Pfam" id="PF00535"/>
    </source>
</evidence>
<dbReference type="AlphaFoldDB" id="A0A5C1YBU2"/>
<reference evidence="2 3" key="1">
    <citation type="submission" date="2019-09" db="EMBL/GenBank/DDBJ databases">
        <title>Genome sequencing of strain KACC 19306.</title>
        <authorList>
            <person name="Heo J."/>
            <person name="Kim S.-J."/>
            <person name="Kim J.-S."/>
            <person name="Hong S.-B."/>
            <person name="Kwon S.-W."/>
        </authorList>
    </citation>
    <scope>NUCLEOTIDE SEQUENCE [LARGE SCALE GENOMIC DNA]</scope>
    <source>
        <strain evidence="2 3">KACC 19306</strain>
    </source>
</reference>
<organism evidence="2 3">
    <name type="scientific">Agromyces intestinalis</name>
    <dbReference type="NCBI Taxonomy" id="2592652"/>
    <lineage>
        <taxon>Bacteria</taxon>
        <taxon>Bacillati</taxon>
        <taxon>Actinomycetota</taxon>
        <taxon>Actinomycetes</taxon>
        <taxon>Micrococcales</taxon>
        <taxon>Microbacteriaceae</taxon>
        <taxon>Agromyces</taxon>
    </lineage>
</organism>
<dbReference type="GO" id="GO:0016740">
    <property type="term" value="F:transferase activity"/>
    <property type="evidence" value="ECO:0007669"/>
    <property type="project" value="UniProtKB-KW"/>
</dbReference>
<name>A0A5C1YBU2_9MICO</name>
<dbReference type="InterPro" id="IPR001173">
    <property type="entry name" value="Glyco_trans_2-like"/>
</dbReference>
<proteinExistence type="predicted"/>
<keyword evidence="3" id="KW-1185">Reference proteome</keyword>
<dbReference type="Pfam" id="PF00535">
    <property type="entry name" value="Glycos_transf_2"/>
    <property type="match status" value="1"/>
</dbReference>
<protein>
    <submittedName>
        <fullName evidence="2">Glycosyltransferase family 2 protein</fullName>
    </submittedName>
</protein>
<gene>
    <name evidence="2" type="ORF">FLP10_03315</name>
</gene>
<dbReference type="Gene3D" id="3.90.550.10">
    <property type="entry name" value="Spore Coat Polysaccharide Biosynthesis Protein SpsA, Chain A"/>
    <property type="match status" value="1"/>
</dbReference>
<dbReference type="KEGG" id="ail:FLP10_03315"/>